<proteinExistence type="predicted"/>
<reference evidence="1 2" key="1">
    <citation type="submission" date="2019-08" db="EMBL/GenBank/DDBJ databases">
        <authorList>
            <person name="Alioto T."/>
            <person name="Alioto T."/>
            <person name="Gomez Garrido J."/>
        </authorList>
    </citation>
    <scope>NUCLEOTIDE SEQUENCE [LARGE SCALE GENOMIC DNA]</scope>
</reference>
<keyword evidence="2" id="KW-1185">Reference proteome</keyword>
<accession>A0A5E4NMK0</accession>
<dbReference type="EMBL" id="CABPRJ010002370">
    <property type="protein sequence ID" value="VVC43618.1"/>
    <property type="molecule type" value="Genomic_DNA"/>
</dbReference>
<sequence>MKRIYLLCWYTTTIVIIYTAKSPLDMIQPLKREFRFSKFEFIIPNKIYGRVLESSINQYRTTQSLSSHFVYNVEQKKINATITILRCKEFYVDCENAVSYNVRNMCAKFEYLTHFFDTKDFNRDLKCPMNYDKNGHEFPDEVELERLTTEVVNNLEGIPVVDVEMALEVLELWCIRA</sequence>
<dbReference type="AlphaFoldDB" id="A0A5E4NMK0"/>
<evidence type="ECO:0000313" key="1">
    <source>
        <dbReference type="EMBL" id="VVC43618.1"/>
    </source>
</evidence>
<gene>
    <name evidence="1" type="ORF">CINCED_3A022315</name>
</gene>
<name>A0A5E4NMK0_9HEMI</name>
<dbReference type="Proteomes" id="UP000325440">
    <property type="component" value="Unassembled WGS sequence"/>
</dbReference>
<protein>
    <submittedName>
        <fullName evidence="1">Uncharacterized protein</fullName>
    </submittedName>
</protein>
<evidence type="ECO:0000313" key="2">
    <source>
        <dbReference type="Proteomes" id="UP000325440"/>
    </source>
</evidence>
<organism evidence="1 2">
    <name type="scientific">Cinara cedri</name>
    <dbReference type="NCBI Taxonomy" id="506608"/>
    <lineage>
        <taxon>Eukaryota</taxon>
        <taxon>Metazoa</taxon>
        <taxon>Ecdysozoa</taxon>
        <taxon>Arthropoda</taxon>
        <taxon>Hexapoda</taxon>
        <taxon>Insecta</taxon>
        <taxon>Pterygota</taxon>
        <taxon>Neoptera</taxon>
        <taxon>Paraneoptera</taxon>
        <taxon>Hemiptera</taxon>
        <taxon>Sternorrhyncha</taxon>
        <taxon>Aphidomorpha</taxon>
        <taxon>Aphidoidea</taxon>
        <taxon>Aphididae</taxon>
        <taxon>Lachninae</taxon>
        <taxon>Cinara</taxon>
    </lineage>
</organism>